<dbReference type="AlphaFoldDB" id="A0A3A8FZ52"/>
<dbReference type="RefSeq" id="WP_120367707.1">
    <property type="nucleotide sequence ID" value="NZ_RAXZ01000013.1"/>
</dbReference>
<comment type="caution">
    <text evidence="2">The sequence shown here is derived from an EMBL/GenBank/DDBJ whole genome shotgun (WGS) entry which is preliminary data.</text>
</comment>
<organism evidence="2 3">
    <name type="scientific">Acinetobacter cumulans</name>
    <dbReference type="NCBI Taxonomy" id="2136182"/>
    <lineage>
        <taxon>Bacteria</taxon>
        <taxon>Pseudomonadati</taxon>
        <taxon>Pseudomonadota</taxon>
        <taxon>Gammaproteobacteria</taxon>
        <taxon>Moraxellales</taxon>
        <taxon>Moraxellaceae</taxon>
        <taxon>Acinetobacter</taxon>
    </lineage>
</organism>
<keyword evidence="1" id="KW-0812">Transmembrane</keyword>
<feature type="transmembrane region" description="Helical" evidence="1">
    <location>
        <begin position="70"/>
        <end position="89"/>
    </location>
</feature>
<gene>
    <name evidence="2" type="ORF">D7V64_10660</name>
</gene>
<accession>A0A3A8FZ52</accession>
<dbReference type="EMBL" id="RAXZ01000013">
    <property type="protein sequence ID" value="RKG52167.1"/>
    <property type="molecule type" value="Genomic_DNA"/>
</dbReference>
<reference evidence="2 3" key="1">
    <citation type="submission" date="2018-09" db="EMBL/GenBank/DDBJ databases">
        <title>The draft genome of Acinetobacter spp. strains.</title>
        <authorList>
            <person name="Qin J."/>
            <person name="Feng Y."/>
            <person name="Zong Z."/>
        </authorList>
    </citation>
    <scope>NUCLEOTIDE SEQUENCE [LARGE SCALE GENOMIC DNA]</scope>
    <source>
        <strain evidence="2 3">WCHAc060002</strain>
    </source>
</reference>
<keyword evidence="1" id="KW-0472">Membrane</keyword>
<protein>
    <submittedName>
        <fullName evidence="2">Threonine transporter RhtB</fullName>
    </submittedName>
</protein>
<name>A0A3A8FZ52_9GAMM</name>
<evidence type="ECO:0000313" key="3">
    <source>
        <dbReference type="Proteomes" id="UP000281084"/>
    </source>
</evidence>
<keyword evidence="1" id="KW-1133">Transmembrane helix</keyword>
<dbReference type="Proteomes" id="UP000281084">
    <property type="component" value="Unassembled WGS sequence"/>
</dbReference>
<sequence>MIESWLFVLAVIAVLMTPGPTNALLASSAHQQGVAKTSLFIPAQFFGYFYAINLWALFIHLSSPTWPHLISILHLFSVGYVFWLAFHLWTAKHLQQHNARFNGIRPHQLFFSTLKNPKALLFAAGIFPLNTWDNPTSFILVFAVFSLVLCPVAMFWMAFGRAILAGNLKQIKADLLYKGSAMLLVLCMCPVIMRFFSA</sequence>
<feature type="transmembrane region" description="Helical" evidence="1">
    <location>
        <begin position="138"/>
        <end position="163"/>
    </location>
</feature>
<feature type="transmembrane region" description="Helical" evidence="1">
    <location>
        <begin position="39"/>
        <end position="58"/>
    </location>
</feature>
<proteinExistence type="predicted"/>
<feature type="transmembrane region" description="Helical" evidence="1">
    <location>
        <begin position="175"/>
        <end position="196"/>
    </location>
</feature>
<evidence type="ECO:0000313" key="2">
    <source>
        <dbReference type="EMBL" id="RKG52167.1"/>
    </source>
</evidence>
<evidence type="ECO:0000256" key="1">
    <source>
        <dbReference type="SAM" id="Phobius"/>
    </source>
</evidence>